<evidence type="ECO:0000259" key="7">
    <source>
        <dbReference type="Pfam" id="PF02525"/>
    </source>
</evidence>
<dbReference type="GO" id="GO:0009055">
    <property type="term" value="F:electron transfer activity"/>
    <property type="evidence" value="ECO:0007669"/>
    <property type="project" value="UniProtKB-UniRule"/>
</dbReference>
<dbReference type="Proteomes" id="UP000248079">
    <property type="component" value="Unassembled WGS sequence"/>
</dbReference>
<dbReference type="RefSeq" id="WP_110360731.1">
    <property type="nucleotide sequence ID" value="NZ_QFLI01000004.1"/>
</dbReference>
<evidence type="ECO:0000256" key="2">
    <source>
        <dbReference type="ARBA" id="ARBA00022643"/>
    </source>
</evidence>
<dbReference type="OrthoDB" id="9805013at2"/>
<keyword evidence="9" id="KW-1185">Reference proteome</keyword>
<dbReference type="GO" id="GO:0016655">
    <property type="term" value="F:oxidoreductase activity, acting on NAD(P)H, quinone or similar compound as acceptor"/>
    <property type="evidence" value="ECO:0007669"/>
    <property type="project" value="InterPro"/>
</dbReference>
<dbReference type="Gene3D" id="3.40.50.360">
    <property type="match status" value="1"/>
</dbReference>
<evidence type="ECO:0000256" key="6">
    <source>
        <dbReference type="HAMAP-Rule" id="MF_01216"/>
    </source>
</evidence>
<accession>A0A2V4A1B1</accession>
<protein>
    <recommendedName>
        <fullName evidence="6">FMN dependent NADH:quinone oxidoreductase</fullName>
        <ecNumber evidence="6">1.6.5.-</ecNumber>
    </recommendedName>
    <alternativeName>
        <fullName evidence="6">Azo-dye reductase</fullName>
    </alternativeName>
    <alternativeName>
        <fullName evidence="6">FMN-dependent NADH-azo compound oxidoreductase</fullName>
    </alternativeName>
    <alternativeName>
        <fullName evidence="6">FMN-dependent NADH-azoreductase</fullName>
        <ecNumber evidence="6">1.7.1.17</ecNumber>
    </alternativeName>
</protein>
<comment type="catalytic activity">
    <reaction evidence="6">
        <text>2 a quinone + NADH + H(+) = 2 a 1,4-benzosemiquinone + NAD(+)</text>
        <dbReference type="Rhea" id="RHEA:65952"/>
        <dbReference type="ChEBI" id="CHEBI:15378"/>
        <dbReference type="ChEBI" id="CHEBI:57540"/>
        <dbReference type="ChEBI" id="CHEBI:57945"/>
        <dbReference type="ChEBI" id="CHEBI:132124"/>
        <dbReference type="ChEBI" id="CHEBI:134225"/>
    </reaction>
</comment>
<dbReference type="EC" id="1.7.1.17" evidence="6"/>
<proteinExistence type="inferred from homology"/>
<comment type="similarity">
    <text evidence="6">Belongs to the azoreductase type 1 family.</text>
</comment>
<evidence type="ECO:0000256" key="1">
    <source>
        <dbReference type="ARBA" id="ARBA00022630"/>
    </source>
</evidence>
<evidence type="ECO:0000313" key="8">
    <source>
        <dbReference type="EMBL" id="PXY01100.1"/>
    </source>
</evidence>
<comment type="function">
    <text evidence="6">Quinone reductase that provides resistance to thiol-specific stress caused by electrophilic quinones.</text>
</comment>
<name>A0A2V4A1B1_9BACT</name>
<comment type="subunit">
    <text evidence="6">Homodimer.</text>
</comment>
<dbReference type="InterPro" id="IPR029039">
    <property type="entry name" value="Flavoprotein-like_sf"/>
</dbReference>
<comment type="function">
    <text evidence="6">Also exhibits azoreductase activity. Catalyzes the reductive cleavage of the azo bond in aromatic azo compounds to the corresponding amines.</text>
</comment>
<keyword evidence="4 6" id="KW-0520">NAD</keyword>
<gene>
    <name evidence="6" type="primary">azoR</name>
    <name evidence="8" type="ORF">DF185_10640</name>
</gene>
<comment type="catalytic activity">
    <reaction evidence="5">
        <text>N,N-dimethyl-1,4-phenylenediamine + anthranilate + 2 NAD(+) = 2-(4-dimethylaminophenyl)diazenylbenzoate + 2 NADH + 2 H(+)</text>
        <dbReference type="Rhea" id="RHEA:55872"/>
        <dbReference type="ChEBI" id="CHEBI:15378"/>
        <dbReference type="ChEBI" id="CHEBI:15783"/>
        <dbReference type="ChEBI" id="CHEBI:16567"/>
        <dbReference type="ChEBI" id="CHEBI:57540"/>
        <dbReference type="ChEBI" id="CHEBI:57945"/>
        <dbReference type="ChEBI" id="CHEBI:71579"/>
        <dbReference type="EC" id="1.7.1.17"/>
    </reaction>
    <physiologicalReaction direction="right-to-left" evidence="5">
        <dbReference type="Rhea" id="RHEA:55874"/>
    </physiologicalReaction>
</comment>
<keyword evidence="1 6" id="KW-0285">Flavoprotein</keyword>
<organism evidence="8 9">
    <name type="scientific">Marinifilum breve</name>
    <dbReference type="NCBI Taxonomy" id="2184082"/>
    <lineage>
        <taxon>Bacteria</taxon>
        <taxon>Pseudomonadati</taxon>
        <taxon>Bacteroidota</taxon>
        <taxon>Bacteroidia</taxon>
        <taxon>Marinilabiliales</taxon>
        <taxon>Marinifilaceae</taxon>
    </lineage>
</organism>
<reference evidence="8 9" key="1">
    <citation type="submission" date="2018-05" db="EMBL/GenBank/DDBJ databases">
        <title>Marinifilum breve JC075T sp. nov., a marine bacterium isolated from Yongle Blue Hole in the South China Sea.</title>
        <authorList>
            <person name="Fu T."/>
        </authorList>
    </citation>
    <scope>NUCLEOTIDE SEQUENCE [LARGE SCALE GENOMIC DNA]</scope>
    <source>
        <strain evidence="8 9">JC075</strain>
    </source>
</reference>
<dbReference type="Pfam" id="PF02525">
    <property type="entry name" value="Flavodoxin_2"/>
    <property type="match status" value="1"/>
</dbReference>
<keyword evidence="3 6" id="KW-0560">Oxidoreductase</keyword>
<comment type="caution">
    <text evidence="8">The sequence shown here is derived from an EMBL/GenBank/DDBJ whole genome shotgun (WGS) entry which is preliminary data.</text>
</comment>
<dbReference type="EMBL" id="QFLI01000004">
    <property type="protein sequence ID" value="PXY01100.1"/>
    <property type="molecule type" value="Genomic_DNA"/>
</dbReference>
<evidence type="ECO:0000256" key="5">
    <source>
        <dbReference type="ARBA" id="ARBA00048542"/>
    </source>
</evidence>
<dbReference type="GO" id="GO:0010181">
    <property type="term" value="F:FMN binding"/>
    <property type="evidence" value="ECO:0007669"/>
    <property type="project" value="UniProtKB-UniRule"/>
</dbReference>
<dbReference type="HAMAP" id="MF_01216">
    <property type="entry name" value="Azoreductase_type1"/>
    <property type="match status" value="1"/>
</dbReference>
<evidence type="ECO:0000256" key="3">
    <source>
        <dbReference type="ARBA" id="ARBA00023002"/>
    </source>
</evidence>
<dbReference type="PANTHER" id="PTHR43741:SF4">
    <property type="entry name" value="FMN-DEPENDENT NADH:QUINONE OXIDOREDUCTASE"/>
    <property type="match status" value="1"/>
</dbReference>
<dbReference type="GO" id="GO:0016652">
    <property type="term" value="F:oxidoreductase activity, acting on NAD(P)H as acceptor"/>
    <property type="evidence" value="ECO:0007669"/>
    <property type="project" value="UniProtKB-UniRule"/>
</dbReference>
<dbReference type="InterPro" id="IPR003680">
    <property type="entry name" value="Flavodoxin_fold"/>
</dbReference>
<dbReference type="InterPro" id="IPR023048">
    <property type="entry name" value="NADH:quinone_OxRdtase_FMN_depd"/>
</dbReference>
<sequence length="203" mass="22908">MNILIVKYLPSGSKSNTLGLLNHFTENLNSKHTITEVDLLKSPPKYFDELTLGAYAKRNFGEMELDSKESEAIKPLDDLNEQFVNADLIVLALPMHNFSLPGIVKVYLDAIMQSGKVFRYENGTPVGLMDKMKFVTLYTSAGKYLGDYEFLDNVKTLLKIELDFMGIKEYDFVHASSGNPDSIELEVTNAKQKIDSIIQKWSL</sequence>
<evidence type="ECO:0000256" key="4">
    <source>
        <dbReference type="ARBA" id="ARBA00023027"/>
    </source>
</evidence>
<dbReference type="PANTHER" id="PTHR43741">
    <property type="entry name" value="FMN-DEPENDENT NADH-AZOREDUCTASE 1"/>
    <property type="match status" value="1"/>
</dbReference>
<feature type="domain" description="Flavodoxin-like fold" evidence="7">
    <location>
        <begin position="1"/>
        <end position="196"/>
    </location>
</feature>
<dbReference type="EC" id="1.6.5.-" evidence="6"/>
<keyword evidence="2 6" id="KW-0288">FMN</keyword>
<dbReference type="SUPFAM" id="SSF52218">
    <property type="entry name" value="Flavoproteins"/>
    <property type="match status" value="1"/>
</dbReference>
<evidence type="ECO:0000313" key="9">
    <source>
        <dbReference type="Proteomes" id="UP000248079"/>
    </source>
</evidence>
<comment type="caution">
    <text evidence="6">Lacks conserved residue(s) required for the propagation of feature annotation.</text>
</comment>
<dbReference type="InterPro" id="IPR050104">
    <property type="entry name" value="FMN-dep_NADH:Q_OxRdtase_AzoR1"/>
</dbReference>
<dbReference type="AlphaFoldDB" id="A0A2V4A1B1"/>
<comment type="cofactor">
    <cofactor evidence="6">
        <name>FMN</name>
        <dbReference type="ChEBI" id="CHEBI:58210"/>
    </cofactor>
    <text evidence="6">Binds 1 FMN per subunit.</text>
</comment>